<dbReference type="EMBL" id="LT907782">
    <property type="protein sequence ID" value="SNX59075.1"/>
    <property type="molecule type" value="Genomic_DNA"/>
</dbReference>
<gene>
    <name evidence="1" type="ORF">SAMN06296273_0513</name>
</gene>
<evidence type="ECO:0000313" key="1">
    <source>
        <dbReference type="EMBL" id="SNX59075.1"/>
    </source>
</evidence>
<dbReference type="Proteomes" id="UP000242498">
    <property type="component" value="Chromosome I"/>
</dbReference>
<accession>A0A285BVF2</accession>
<evidence type="ECO:0000313" key="2">
    <source>
        <dbReference type="Proteomes" id="UP000242498"/>
    </source>
</evidence>
<protein>
    <submittedName>
        <fullName evidence="1">Uncharacterized protein</fullName>
    </submittedName>
</protein>
<organism evidence="1 2">
    <name type="scientific">Nitrosomonas ureae</name>
    <dbReference type="NCBI Taxonomy" id="44577"/>
    <lineage>
        <taxon>Bacteria</taxon>
        <taxon>Pseudomonadati</taxon>
        <taxon>Pseudomonadota</taxon>
        <taxon>Betaproteobacteria</taxon>
        <taxon>Nitrosomonadales</taxon>
        <taxon>Nitrosomonadaceae</taxon>
        <taxon>Nitrosomonas</taxon>
    </lineage>
</organism>
<reference evidence="1 2" key="1">
    <citation type="submission" date="2017-08" db="EMBL/GenBank/DDBJ databases">
        <authorList>
            <person name="de Groot N.N."/>
        </authorList>
    </citation>
    <scope>NUCLEOTIDE SEQUENCE [LARGE SCALE GENOMIC DNA]</scope>
    <source>
        <strain evidence="1 2">Nm15</strain>
    </source>
</reference>
<name>A0A285BVF2_9PROT</name>
<sequence length="42" mass="4683">MQQIIIPTSSRLDYPIGREANRQSVCNKSIKFTKASGGNHVH</sequence>
<proteinExistence type="predicted"/>
<dbReference type="AlphaFoldDB" id="A0A285BVF2"/>